<feature type="region of interest" description="Disordered" evidence="1">
    <location>
        <begin position="196"/>
        <end position="269"/>
    </location>
</feature>
<organism evidence="2 3">
    <name type="scientific">Frankliniella occidentalis</name>
    <name type="common">Western flower thrips</name>
    <name type="synonym">Euthrips occidentalis</name>
    <dbReference type="NCBI Taxonomy" id="133901"/>
    <lineage>
        <taxon>Eukaryota</taxon>
        <taxon>Metazoa</taxon>
        <taxon>Ecdysozoa</taxon>
        <taxon>Arthropoda</taxon>
        <taxon>Hexapoda</taxon>
        <taxon>Insecta</taxon>
        <taxon>Pterygota</taxon>
        <taxon>Neoptera</taxon>
        <taxon>Paraneoptera</taxon>
        <taxon>Thysanoptera</taxon>
        <taxon>Terebrantia</taxon>
        <taxon>Thripoidea</taxon>
        <taxon>Thripidae</taxon>
        <taxon>Frankliniella</taxon>
    </lineage>
</organism>
<dbReference type="AlphaFoldDB" id="A0A9C6XA10"/>
<evidence type="ECO:0000313" key="2">
    <source>
        <dbReference type="Proteomes" id="UP000504606"/>
    </source>
</evidence>
<name>A0A9C6XA10_FRAOC</name>
<protein>
    <submittedName>
        <fullName evidence="3">Uncharacterized protein LOC127751778</fullName>
    </submittedName>
</protein>
<dbReference type="RefSeq" id="XP_052131793.1">
    <property type="nucleotide sequence ID" value="XM_052275833.1"/>
</dbReference>
<feature type="compositionally biased region" description="Basic residues" evidence="1">
    <location>
        <begin position="244"/>
        <end position="257"/>
    </location>
</feature>
<dbReference type="Proteomes" id="UP000504606">
    <property type="component" value="Unplaced"/>
</dbReference>
<proteinExistence type="predicted"/>
<feature type="compositionally biased region" description="Pro residues" evidence="1">
    <location>
        <begin position="200"/>
        <end position="211"/>
    </location>
</feature>
<evidence type="ECO:0000313" key="3">
    <source>
        <dbReference type="RefSeq" id="XP_052131793.1"/>
    </source>
</evidence>
<accession>A0A9C6XA10</accession>
<dbReference type="GeneID" id="127751778"/>
<evidence type="ECO:0000256" key="1">
    <source>
        <dbReference type="SAM" id="MobiDB-lite"/>
    </source>
</evidence>
<gene>
    <name evidence="3" type="primary">LOC127751778</name>
</gene>
<keyword evidence="2" id="KW-1185">Reference proteome</keyword>
<sequence length="320" mass="35449">MTQLGPYSKVSWAFTDNQRPVLLTSDEDFVKAVVAQMSTMQFPHIKKHVPSPYGHMVWPEELDEDIDNLADWCASIDLPAPRDGVMFFSYQPRDTQRTIVVDAVPDFISKEAILDALVQHAEANVLEAVEQEIEPECNDHIMESLYSTVSHRNLKVVLKCDLDMLGSVLTRGLIVGGVSFRTRLVLCCEGDYPDGKALPRPAPRGPDPPPKIDVASQTDAVTSCERALQTQPPSPPAAQPAGSRGRRRRHSSPRSKQKQTTPPAARPKQCYRCQQWTTDAAHTSKTCTAPPRCRPCGIIAALFHAPPETPFCAREAKRAF</sequence>
<reference evidence="3" key="1">
    <citation type="submission" date="2025-08" db="UniProtKB">
        <authorList>
            <consortium name="RefSeq"/>
        </authorList>
    </citation>
    <scope>IDENTIFICATION</scope>
    <source>
        <tissue evidence="3">Whole organism</tissue>
    </source>
</reference>
<dbReference type="KEGG" id="foc:127751778"/>